<dbReference type="EMBL" id="FMYH01000001">
    <property type="protein sequence ID" value="SDB87536.1"/>
    <property type="molecule type" value="Genomic_DNA"/>
</dbReference>
<dbReference type="Gene3D" id="1.10.287.1490">
    <property type="match status" value="1"/>
</dbReference>
<reference evidence="2 3" key="1">
    <citation type="submission" date="2016-09" db="EMBL/GenBank/DDBJ databases">
        <authorList>
            <person name="Capua I."/>
            <person name="De Benedictis P."/>
            <person name="Joannis T."/>
            <person name="Lombin L.H."/>
            <person name="Cattoli G."/>
        </authorList>
    </citation>
    <scope>NUCLEOTIDE SEQUENCE [LARGE SCALE GENOMIC DNA]</scope>
    <source>
        <strain evidence="2 3">ISLP-3</strain>
    </source>
</reference>
<dbReference type="STRING" id="1814289.SAMN05216410_0610"/>
<sequence length="204" mass="21223">MCTSLAQAPRLARDIFAIFTRSTPSMGDHSGPFRQTRRMTLLRRPDRQTSRRARLAASAVVVLGALTLSACSNLPDVSISTEQLKQLASDAKSQVQTIAGDAKALGTQLSTLPATLQSKATEAAAAAKSAAEQAQTALEDAQEKGADAKQKLADAQTALDDASKKLKDLTSAAGDTVTPEVQSAIDALTTQIDALKASVAEATS</sequence>
<evidence type="ECO:0000313" key="3">
    <source>
        <dbReference type="Proteomes" id="UP000199039"/>
    </source>
</evidence>
<name>A0A1G6H289_9MICO</name>
<keyword evidence="1" id="KW-0175">Coiled coil</keyword>
<dbReference type="Proteomes" id="UP000199039">
    <property type="component" value="Unassembled WGS sequence"/>
</dbReference>
<proteinExistence type="predicted"/>
<protein>
    <submittedName>
        <fullName evidence="2">Uncharacterized protein</fullName>
    </submittedName>
</protein>
<evidence type="ECO:0000256" key="1">
    <source>
        <dbReference type="SAM" id="Coils"/>
    </source>
</evidence>
<organism evidence="2 3">
    <name type="scientific">Sanguibacter gelidistatuariae</name>
    <dbReference type="NCBI Taxonomy" id="1814289"/>
    <lineage>
        <taxon>Bacteria</taxon>
        <taxon>Bacillati</taxon>
        <taxon>Actinomycetota</taxon>
        <taxon>Actinomycetes</taxon>
        <taxon>Micrococcales</taxon>
        <taxon>Sanguibacteraceae</taxon>
        <taxon>Sanguibacter</taxon>
    </lineage>
</organism>
<dbReference type="AlphaFoldDB" id="A0A1G6H289"/>
<keyword evidence="3" id="KW-1185">Reference proteome</keyword>
<feature type="coiled-coil region" evidence="1">
    <location>
        <begin position="124"/>
        <end position="172"/>
    </location>
</feature>
<gene>
    <name evidence="2" type="ORF">SAMN05216410_0610</name>
</gene>
<accession>A0A1G6H289</accession>
<evidence type="ECO:0000313" key="2">
    <source>
        <dbReference type="EMBL" id="SDB87536.1"/>
    </source>
</evidence>